<keyword evidence="2" id="KW-1185">Reference proteome</keyword>
<dbReference type="AlphaFoldDB" id="A0A4Y7KIY4"/>
<dbReference type="Proteomes" id="UP000316621">
    <property type="component" value="Chromosome 7"/>
</dbReference>
<evidence type="ECO:0000313" key="1">
    <source>
        <dbReference type="EMBL" id="RZC72141.1"/>
    </source>
</evidence>
<organism evidence="1 2">
    <name type="scientific">Papaver somniferum</name>
    <name type="common">Opium poppy</name>
    <dbReference type="NCBI Taxonomy" id="3469"/>
    <lineage>
        <taxon>Eukaryota</taxon>
        <taxon>Viridiplantae</taxon>
        <taxon>Streptophyta</taxon>
        <taxon>Embryophyta</taxon>
        <taxon>Tracheophyta</taxon>
        <taxon>Spermatophyta</taxon>
        <taxon>Magnoliopsida</taxon>
        <taxon>Ranunculales</taxon>
        <taxon>Papaveraceae</taxon>
        <taxon>Papaveroideae</taxon>
        <taxon>Papaver</taxon>
    </lineage>
</organism>
<name>A0A4Y7KIY4_PAPSO</name>
<proteinExistence type="predicted"/>
<evidence type="ECO:0000313" key="2">
    <source>
        <dbReference type="Proteomes" id="UP000316621"/>
    </source>
</evidence>
<gene>
    <name evidence="1" type="ORF">C5167_035317</name>
</gene>
<protein>
    <submittedName>
        <fullName evidence="1">Uncharacterized protein</fullName>
    </submittedName>
</protein>
<dbReference type="Gramene" id="RZC72141">
    <property type="protein sequence ID" value="RZC72141"/>
    <property type="gene ID" value="C5167_035317"/>
</dbReference>
<dbReference type="EMBL" id="CM010721">
    <property type="protein sequence ID" value="RZC72141.1"/>
    <property type="molecule type" value="Genomic_DNA"/>
</dbReference>
<sequence>MRMVVVAVENRRLKIALEFGLIDDSGVTVPMGCLVVDSAICQVLLLHSPVSAYQNFSMIKLPTG</sequence>
<accession>A0A4Y7KIY4</accession>
<reference evidence="1 2" key="1">
    <citation type="journal article" date="2018" name="Science">
        <title>The opium poppy genome and morphinan production.</title>
        <authorList>
            <person name="Guo L."/>
            <person name="Winzer T."/>
            <person name="Yang X."/>
            <person name="Li Y."/>
            <person name="Ning Z."/>
            <person name="He Z."/>
            <person name="Teodor R."/>
            <person name="Lu Y."/>
            <person name="Bowser T.A."/>
            <person name="Graham I.A."/>
            <person name="Ye K."/>
        </authorList>
    </citation>
    <scope>NUCLEOTIDE SEQUENCE [LARGE SCALE GENOMIC DNA]</scope>
    <source>
        <strain evidence="2">cv. HN1</strain>
        <tissue evidence="1">Leaves</tissue>
    </source>
</reference>